<keyword evidence="2" id="KW-0677">Repeat</keyword>
<proteinExistence type="predicted"/>
<evidence type="ECO:0000313" key="5">
    <source>
        <dbReference type="EMBL" id="MBF8187562.1"/>
    </source>
</evidence>
<dbReference type="Proteomes" id="UP000605361">
    <property type="component" value="Unassembled WGS sequence"/>
</dbReference>
<dbReference type="EMBL" id="JADOGI010000047">
    <property type="protein sequence ID" value="MBF8187562.1"/>
    <property type="molecule type" value="Genomic_DNA"/>
</dbReference>
<feature type="domain" description="Disease resistance R13L4/SHOC-2-like LRR" evidence="4">
    <location>
        <begin position="58"/>
        <end position="130"/>
    </location>
</feature>
<evidence type="ECO:0000259" key="4">
    <source>
        <dbReference type="Pfam" id="PF23598"/>
    </source>
</evidence>
<name>A0A931AE32_9ACTN</name>
<feature type="compositionally biased region" description="Basic and acidic residues" evidence="3">
    <location>
        <begin position="18"/>
        <end position="29"/>
    </location>
</feature>
<dbReference type="SUPFAM" id="SSF52058">
    <property type="entry name" value="L domain-like"/>
    <property type="match status" value="1"/>
</dbReference>
<dbReference type="InterPro" id="IPR055414">
    <property type="entry name" value="LRR_R13L4/SHOC2-like"/>
</dbReference>
<organism evidence="5 6">
    <name type="scientific">Nonomuraea cypriaca</name>
    <dbReference type="NCBI Taxonomy" id="1187855"/>
    <lineage>
        <taxon>Bacteria</taxon>
        <taxon>Bacillati</taxon>
        <taxon>Actinomycetota</taxon>
        <taxon>Actinomycetes</taxon>
        <taxon>Streptosporangiales</taxon>
        <taxon>Streptosporangiaceae</taxon>
        <taxon>Nonomuraea</taxon>
    </lineage>
</organism>
<dbReference type="SMART" id="SM00364">
    <property type="entry name" value="LRR_BAC"/>
    <property type="match status" value="5"/>
</dbReference>
<keyword evidence="6" id="KW-1185">Reference proteome</keyword>
<dbReference type="PANTHER" id="PTHR48051">
    <property type="match status" value="1"/>
</dbReference>
<dbReference type="InterPro" id="IPR003591">
    <property type="entry name" value="Leu-rich_rpt_typical-subtyp"/>
</dbReference>
<keyword evidence="1" id="KW-0433">Leucine-rich repeat</keyword>
<dbReference type="InterPro" id="IPR001611">
    <property type="entry name" value="Leu-rich_rpt"/>
</dbReference>
<evidence type="ECO:0000313" key="6">
    <source>
        <dbReference type="Proteomes" id="UP000605361"/>
    </source>
</evidence>
<comment type="caution">
    <text evidence="5">The sequence shown here is derived from an EMBL/GenBank/DDBJ whole genome shotgun (WGS) entry which is preliminary data.</text>
</comment>
<evidence type="ECO:0000256" key="3">
    <source>
        <dbReference type="SAM" id="MobiDB-lite"/>
    </source>
</evidence>
<sequence>MTCPRSGPDLLPPGPGRRPADRSGLERPRRGARVGDPARLAGGAQARRQPPARLDRFAYLGLTDNRLTRLPETIGRMGSLVELRLYNNRLEALPESIGGLRRLRELHLQGNRLTRLPASIADLDELRVLDLRDNHLREVPDTLPPGLRHLDLRNNRLRDLPATLPPLEKLDLRWNKLDNDPKVLRGLRERGCVILR</sequence>
<dbReference type="InterPro" id="IPR032675">
    <property type="entry name" value="LRR_dom_sf"/>
</dbReference>
<gene>
    <name evidence="5" type="ORF">ITP53_17840</name>
</gene>
<dbReference type="GO" id="GO:0005737">
    <property type="term" value="C:cytoplasm"/>
    <property type="evidence" value="ECO:0007669"/>
    <property type="project" value="TreeGrafter"/>
</dbReference>
<feature type="compositionally biased region" description="Low complexity" evidence="3">
    <location>
        <begin position="38"/>
        <end position="49"/>
    </location>
</feature>
<evidence type="ECO:0000256" key="2">
    <source>
        <dbReference type="ARBA" id="ARBA00022737"/>
    </source>
</evidence>
<dbReference type="InterPro" id="IPR050216">
    <property type="entry name" value="LRR_domain-containing"/>
</dbReference>
<dbReference type="PANTHER" id="PTHR48051:SF41">
    <property type="entry name" value="LEUCINE-RICH REPEAT-CONTAINING PROTEIN 40"/>
    <property type="match status" value="1"/>
</dbReference>
<dbReference type="Pfam" id="PF23598">
    <property type="entry name" value="LRR_14"/>
    <property type="match status" value="1"/>
</dbReference>
<dbReference type="PROSITE" id="PS51450">
    <property type="entry name" value="LRR"/>
    <property type="match status" value="1"/>
</dbReference>
<feature type="region of interest" description="Disordered" evidence="3">
    <location>
        <begin position="1"/>
        <end position="49"/>
    </location>
</feature>
<dbReference type="SMART" id="SM00369">
    <property type="entry name" value="LRR_TYP"/>
    <property type="match status" value="4"/>
</dbReference>
<protein>
    <submittedName>
        <fullName evidence="5">Leucine-rich repeat domain-containing protein</fullName>
    </submittedName>
</protein>
<dbReference type="Gene3D" id="3.80.10.10">
    <property type="entry name" value="Ribonuclease Inhibitor"/>
    <property type="match status" value="2"/>
</dbReference>
<evidence type="ECO:0000256" key="1">
    <source>
        <dbReference type="ARBA" id="ARBA00022614"/>
    </source>
</evidence>
<dbReference type="AlphaFoldDB" id="A0A931AE32"/>
<accession>A0A931AE32</accession>
<reference evidence="5" key="1">
    <citation type="submission" date="2020-11" db="EMBL/GenBank/DDBJ databases">
        <title>Whole-genome analyses of Nonomuraea sp. K274.</title>
        <authorList>
            <person name="Veyisoglu A."/>
        </authorList>
    </citation>
    <scope>NUCLEOTIDE SEQUENCE</scope>
    <source>
        <strain evidence="5">K274</strain>
    </source>
</reference>
<dbReference type="Pfam" id="PF00560">
    <property type="entry name" value="LRR_1"/>
    <property type="match status" value="1"/>
</dbReference>